<dbReference type="PROSITE" id="PS50076">
    <property type="entry name" value="DNAJ_2"/>
    <property type="match status" value="1"/>
</dbReference>
<evidence type="ECO:0000313" key="8">
    <source>
        <dbReference type="EMBL" id="TQB69906.1"/>
    </source>
</evidence>
<dbReference type="InterPro" id="IPR013087">
    <property type="entry name" value="Znf_C2H2_type"/>
</dbReference>
<dbReference type="EMBL" id="VIFY01000131">
    <property type="protein sequence ID" value="TQB69906.1"/>
    <property type="molecule type" value="Genomic_DNA"/>
</dbReference>
<dbReference type="SUPFAM" id="SSF46565">
    <property type="entry name" value="Chaperone J-domain"/>
    <property type="match status" value="1"/>
</dbReference>
<dbReference type="Proteomes" id="UP000319663">
    <property type="component" value="Unassembled WGS sequence"/>
</dbReference>
<sequence>MGQSQSTGSRQDHDDTQTEVDFYELLGVNAEASGEEIKKAYRRKALELHPDRNYGNAEAATKLFSEVQSAYEILSDPQERAWYDSHRDAFSRINGTARGDKSSYNSQTTTASDILKLFSKFTPRMEFSDAPTGFYGGLRETFSRLAHEEKLACQRENLEYTDYPTFGGSNDDFEDIVRPFYATWSDFSTKKTFSWRDAYRYSEAPDRRIRRVMERENKRLREEGIREFNDAVRSLVAFVKKRDPRYKMCTRSEAQRQETLRRSAAAQAARSRASNQAKLREHVVPYWVKSEELENDEQTSSESEMESFECVVCRKNFKSQNQFEAHERSKKHKKAVKQLCWEMKMEDRQLDLEESYEQGNMKGFPGLKERPKQEDCRGQAAASQSEDSDGISKPAIESFTSGIPPVSEPDVLATGISGVKTNTASDNSSPPLQEQRNRAFIPQDDVDYASRDSVEHRFNSELLPIQGDNGDELYTSFQQLSTSELEQGPRMPTLAMGKAKEKRARKAARKAMVQP</sequence>
<dbReference type="PROSITE" id="PS00636">
    <property type="entry name" value="DNAJ_1"/>
    <property type="match status" value="1"/>
</dbReference>
<evidence type="ECO:0000256" key="3">
    <source>
        <dbReference type="ARBA" id="ARBA00022833"/>
    </source>
</evidence>
<dbReference type="SUPFAM" id="SSF57667">
    <property type="entry name" value="beta-beta-alpha zinc fingers"/>
    <property type="match status" value="1"/>
</dbReference>
<feature type="domain" description="C2H2-type" evidence="7">
    <location>
        <begin position="308"/>
        <end position="332"/>
    </location>
</feature>
<keyword evidence="9" id="KW-1185">Reference proteome</keyword>
<feature type="region of interest" description="Disordered" evidence="5">
    <location>
        <begin position="482"/>
        <end position="515"/>
    </location>
</feature>
<proteinExistence type="predicted"/>
<dbReference type="InterPro" id="IPR022755">
    <property type="entry name" value="Znf_C2H2_jaz"/>
</dbReference>
<feature type="compositionally biased region" description="Polar residues" evidence="5">
    <location>
        <begin position="419"/>
        <end position="434"/>
    </location>
</feature>
<dbReference type="PANTHER" id="PTHR44029">
    <property type="entry name" value="DNAJ HOMOLOG SUBFAMILY C MEMBER 21"/>
    <property type="match status" value="1"/>
</dbReference>
<feature type="compositionally biased region" description="Basic residues" evidence="5">
    <location>
        <begin position="500"/>
        <end position="509"/>
    </location>
</feature>
<dbReference type="GO" id="GO:0008270">
    <property type="term" value="F:zinc ion binding"/>
    <property type="evidence" value="ECO:0007669"/>
    <property type="project" value="UniProtKB-KW"/>
</dbReference>
<dbReference type="PROSITE" id="PS50157">
    <property type="entry name" value="ZINC_FINGER_C2H2_2"/>
    <property type="match status" value="1"/>
</dbReference>
<evidence type="ECO:0000259" key="6">
    <source>
        <dbReference type="PROSITE" id="PS50076"/>
    </source>
</evidence>
<dbReference type="InterPro" id="IPR018253">
    <property type="entry name" value="DnaJ_domain_CS"/>
</dbReference>
<dbReference type="InterPro" id="IPR036236">
    <property type="entry name" value="Znf_C2H2_sf"/>
</dbReference>
<dbReference type="Gene3D" id="1.10.287.110">
    <property type="entry name" value="DnaJ domain"/>
    <property type="match status" value="1"/>
</dbReference>
<accession>A0A507QN30</accession>
<keyword evidence="1" id="KW-0479">Metal-binding</keyword>
<protein>
    <recommendedName>
        <fullName evidence="10">J domain-containing protein</fullName>
    </recommendedName>
</protein>
<name>A0A507QN30_MONPU</name>
<dbReference type="InterPro" id="IPR003604">
    <property type="entry name" value="Matrin/U1-like-C_Znf_C2H2"/>
</dbReference>
<feature type="domain" description="J" evidence="6">
    <location>
        <begin position="21"/>
        <end position="87"/>
    </location>
</feature>
<evidence type="ECO:0000256" key="1">
    <source>
        <dbReference type="ARBA" id="ARBA00022723"/>
    </source>
</evidence>
<dbReference type="PANTHER" id="PTHR44029:SF1">
    <property type="entry name" value="DNAJ HOMOLOG SUBFAMILY C MEMBER 21"/>
    <property type="match status" value="1"/>
</dbReference>
<dbReference type="Pfam" id="PF00226">
    <property type="entry name" value="DnaJ"/>
    <property type="match status" value="1"/>
</dbReference>
<dbReference type="CDD" id="cd06257">
    <property type="entry name" value="DnaJ"/>
    <property type="match status" value="1"/>
</dbReference>
<dbReference type="InterPro" id="IPR054076">
    <property type="entry name" value="ZUO1-like_ZHD"/>
</dbReference>
<dbReference type="SMART" id="SM00451">
    <property type="entry name" value="ZnF_U1"/>
    <property type="match status" value="1"/>
</dbReference>
<dbReference type="Pfam" id="PF12171">
    <property type="entry name" value="zf-C2H2_jaz"/>
    <property type="match status" value="1"/>
</dbReference>
<dbReference type="STRING" id="5098.A0A507QN30"/>
<dbReference type="AlphaFoldDB" id="A0A507QN30"/>
<dbReference type="Pfam" id="PF21884">
    <property type="entry name" value="ZUO1-like_ZHD"/>
    <property type="match status" value="1"/>
</dbReference>
<evidence type="ECO:0000313" key="9">
    <source>
        <dbReference type="Proteomes" id="UP000319663"/>
    </source>
</evidence>
<dbReference type="InterPro" id="IPR001623">
    <property type="entry name" value="DnaJ_domain"/>
</dbReference>
<dbReference type="SMART" id="SM00271">
    <property type="entry name" value="DnaJ"/>
    <property type="match status" value="1"/>
</dbReference>
<dbReference type="PROSITE" id="PS00028">
    <property type="entry name" value="ZINC_FINGER_C2H2_1"/>
    <property type="match status" value="1"/>
</dbReference>
<organism evidence="8 9">
    <name type="scientific">Monascus purpureus</name>
    <name type="common">Red mold</name>
    <name type="synonym">Monascus anka</name>
    <dbReference type="NCBI Taxonomy" id="5098"/>
    <lineage>
        <taxon>Eukaryota</taxon>
        <taxon>Fungi</taxon>
        <taxon>Dikarya</taxon>
        <taxon>Ascomycota</taxon>
        <taxon>Pezizomycotina</taxon>
        <taxon>Eurotiomycetes</taxon>
        <taxon>Eurotiomycetidae</taxon>
        <taxon>Eurotiales</taxon>
        <taxon>Aspergillaceae</taxon>
        <taxon>Monascus</taxon>
    </lineage>
</organism>
<keyword evidence="2 4" id="KW-0863">Zinc-finger</keyword>
<comment type="caution">
    <text evidence="8">The sequence shown here is derived from an EMBL/GenBank/DDBJ whole genome shotgun (WGS) entry which is preliminary data.</text>
</comment>
<dbReference type="PRINTS" id="PR00625">
    <property type="entry name" value="JDOMAIN"/>
</dbReference>
<reference evidence="8 9" key="1">
    <citation type="submission" date="2019-06" db="EMBL/GenBank/DDBJ databases">
        <title>Wine fermentation using esterase from Monascus purpureus.</title>
        <authorList>
            <person name="Geng C."/>
            <person name="Zhang Y."/>
        </authorList>
    </citation>
    <scope>NUCLEOTIDE SEQUENCE [LARGE SCALE GENOMIC DNA]</scope>
    <source>
        <strain evidence="8">HQ1</strain>
    </source>
</reference>
<feature type="compositionally biased region" description="Basic and acidic residues" evidence="5">
    <location>
        <begin position="367"/>
        <end position="377"/>
    </location>
</feature>
<evidence type="ECO:0008006" key="10">
    <source>
        <dbReference type="Google" id="ProtNLM"/>
    </source>
</evidence>
<dbReference type="GO" id="GO:0003676">
    <property type="term" value="F:nucleic acid binding"/>
    <property type="evidence" value="ECO:0007669"/>
    <property type="project" value="InterPro"/>
</dbReference>
<evidence type="ECO:0000256" key="2">
    <source>
        <dbReference type="ARBA" id="ARBA00022771"/>
    </source>
</evidence>
<evidence type="ECO:0000256" key="4">
    <source>
        <dbReference type="PROSITE-ProRule" id="PRU00042"/>
    </source>
</evidence>
<dbReference type="InterPro" id="IPR036869">
    <property type="entry name" value="J_dom_sf"/>
</dbReference>
<feature type="region of interest" description="Disordered" evidence="5">
    <location>
        <begin position="360"/>
        <end position="444"/>
    </location>
</feature>
<evidence type="ECO:0000259" key="7">
    <source>
        <dbReference type="PROSITE" id="PS50157"/>
    </source>
</evidence>
<evidence type="ECO:0000256" key="5">
    <source>
        <dbReference type="SAM" id="MobiDB-lite"/>
    </source>
</evidence>
<dbReference type="InterPro" id="IPR051964">
    <property type="entry name" value="Chaperone_stress_response"/>
</dbReference>
<keyword evidence="3" id="KW-0862">Zinc</keyword>
<dbReference type="GO" id="GO:0005737">
    <property type="term" value="C:cytoplasm"/>
    <property type="evidence" value="ECO:0007669"/>
    <property type="project" value="TreeGrafter"/>
</dbReference>
<gene>
    <name evidence="8" type="ORF">MPDQ_001267</name>
</gene>
<dbReference type="Gene3D" id="3.30.160.60">
    <property type="entry name" value="Classic Zinc Finger"/>
    <property type="match status" value="1"/>
</dbReference>